<dbReference type="GO" id="GO:0050660">
    <property type="term" value="F:flavin adenine dinucleotide binding"/>
    <property type="evidence" value="ECO:0007669"/>
    <property type="project" value="InterPro"/>
</dbReference>
<dbReference type="EMBL" id="AP019860">
    <property type="protein sequence ID" value="BBM88211.1"/>
    <property type="molecule type" value="Genomic_DNA"/>
</dbReference>
<comment type="catalytic activity">
    <reaction evidence="22">
        <text>hexanoyl-CoA + oxidized [electron-transfer flavoprotein] + H(+) = (2E)-hexenoyl-CoA + reduced [electron-transfer flavoprotein]</text>
        <dbReference type="Rhea" id="RHEA:43464"/>
        <dbReference type="Rhea" id="RHEA-COMP:10685"/>
        <dbReference type="Rhea" id="RHEA-COMP:10686"/>
        <dbReference type="ChEBI" id="CHEBI:15378"/>
        <dbReference type="ChEBI" id="CHEBI:57692"/>
        <dbReference type="ChEBI" id="CHEBI:58307"/>
        <dbReference type="ChEBI" id="CHEBI:62077"/>
        <dbReference type="ChEBI" id="CHEBI:62620"/>
    </reaction>
    <physiologicalReaction direction="left-to-right" evidence="22">
        <dbReference type="Rhea" id="RHEA:43465"/>
    </physiologicalReaction>
</comment>
<evidence type="ECO:0000313" key="30">
    <source>
        <dbReference type="Proteomes" id="UP000326354"/>
    </source>
</evidence>
<dbReference type="AlphaFoldDB" id="A0A5S9IVU6"/>
<comment type="catalytic activity">
    <reaction evidence="20">
        <text>(2R)-2-methylbutanoyl-CoA + oxidized [electron-transfer flavoprotein] + H(+) = ethylacryloyl-CoA + reduced [electron-transfer flavoprotein]</text>
        <dbReference type="Rhea" id="RHEA:65296"/>
        <dbReference type="Rhea" id="RHEA-COMP:10685"/>
        <dbReference type="Rhea" id="RHEA-COMP:10686"/>
        <dbReference type="ChEBI" id="CHEBI:15378"/>
        <dbReference type="ChEBI" id="CHEBI:57692"/>
        <dbReference type="ChEBI" id="CHEBI:58307"/>
        <dbReference type="ChEBI" id="CHEBI:156439"/>
        <dbReference type="ChEBI" id="CHEBI:156440"/>
    </reaction>
    <physiologicalReaction direction="left-to-right" evidence="20">
        <dbReference type="Rhea" id="RHEA:65297"/>
    </physiologicalReaction>
</comment>
<protein>
    <recommendedName>
        <fullName evidence="15">Short/branched chain specific acyl-CoA dehydrogenase, mitochondrial</fullName>
        <ecNumber evidence="14">1.3.8.5</ecNumber>
    </recommendedName>
    <alternativeName>
        <fullName evidence="17">2-methyl branched chain acyl-CoA dehydrogenase</fullName>
    </alternativeName>
    <alternativeName>
        <fullName evidence="16">2-methylbutyryl-coenzyme A dehydrogenase</fullName>
    </alternativeName>
</protein>
<evidence type="ECO:0000259" key="26">
    <source>
        <dbReference type="Pfam" id="PF00441"/>
    </source>
</evidence>
<dbReference type="RefSeq" id="WP_229759336.1">
    <property type="nucleotide sequence ID" value="NZ_AP019860.1"/>
</dbReference>
<dbReference type="Pfam" id="PF02770">
    <property type="entry name" value="Acyl-CoA_dh_M"/>
    <property type="match status" value="1"/>
</dbReference>
<evidence type="ECO:0000256" key="10">
    <source>
        <dbReference type="ARBA" id="ARBA00022990"/>
    </source>
</evidence>
<dbReference type="FunFam" id="2.40.110.10:FF:000001">
    <property type="entry name" value="Acyl-CoA dehydrogenase, mitochondrial"/>
    <property type="match status" value="1"/>
</dbReference>
<dbReference type="InterPro" id="IPR006089">
    <property type="entry name" value="Acyl-CoA_DH_CS"/>
</dbReference>
<keyword evidence="5" id="KW-0597">Phosphoprotein</keyword>
<dbReference type="SUPFAM" id="SSF56645">
    <property type="entry name" value="Acyl-CoA dehydrogenase NM domain-like"/>
    <property type="match status" value="1"/>
</dbReference>
<evidence type="ECO:0000256" key="4">
    <source>
        <dbReference type="ARBA" id="ARBA00011881"/>
    </source>
</evidence>
<dbReference type="Gene3D" id="2.40.110.10">
    <property type="entry name" value="Butyryl-CoA Dehydrogenase, subunit A, domain 2"/>
    <property type="match status" value="1"/>
</dbReference>
<evidence type="ECO:0000256" key="11">
    <source>
        <dbReference type="ARBA" id="ARBA00023002"/>
    </source>
</evidence>
<dbReference type="InterPro" id="IPR009075">
    <property type="entry name" value="AcylCo_DH/oxidase_C"/>
</dbReference>
<evidence type="ECO:0000256" key="13">
    <source>
        <dbReference type="ARBA" id="ARBA00037895"/>
    </source>
</evidence>
<evidence type="ECO:0000256" key="16">
    <source>
        <dbReference type="ARBA" id="ARBA00041537"/>
    </source>
</evidence>
<evidence type="ECO:0000256" key="24">
    <source>
        <dbReference type="ARBA" id="ARBA00051903"/>
    </source>
</evidence>
<dbReference type="Pfam" id="PF02771">
    <property type="entry name" value="Acyl-CoA_dh_N"/>
    <property type="match status" value="1"/>
</dbReference>
<dbReference type="FunFam" id="1.20.140.10:FF:000002">
    <property type="entry name" value="Acyl-CoA dehydrogenase short/branched chain"/>
    <property type="match status" value="1"/>
</dbReference>
<keyword evidence="9" id="KW-0809">Transit peptide</keyword>
<evidence type="ECO:0000256" key="1">
    <source>
        <dbReference type="ARBA" id="ARBA00001974"/>
    </source>
</evidence>
<keyword evidence="10" id="KW-0007">Acetylation</keyword>
<dbReference type="InterPro" id="IPR037069">
    <property type="entry name" value="AcylCoA_DH/ox_N_sf"/>
</dbReference>
<evidence type="ECO:0000256" key="25">
    <source>
        <dbReference type="RuleBase" id="RU362125"/>
    </source>
</evidence>
<gene>
    <name evidence="29" type="ORF">UABAM_06632</name>
</gene>
<evidence type="ECO:0000259" key="28">
    <source>
        <dbReference type="Pfam" id="PF02771"/>
    </source>
</evidence>
<evidence type="ECO:0000256" key="8">
    <source>
        <dbReference type="ARBA" id="ARBA00022832"/>
    </source>
</evidence>
<evidence type="ECO:0000256" key="18">
    <source>
        <dbReference type="ARBA" id="ARBA00048235"/>
    </source>
</evidence>
<comment type="pathway">
    <text evidence="13">Amino-acid degradation; L-isoleucine degradation.</text>
</comment>
<proteinExistence type="inferred from homology"/>
<comment type="pathway">
    <text evidence="2">Lipid metabolism; mitochondrial fatty acid beta-oxidation.</text>
</comment>
<dbReference type="Gene3D" id="1.10.540.10">
    <property type="entry name" value="Acyl-CoA dehydrogenase/oxidase, N-terminal domain"/>
    <property type="match status" value="1"/>
</dbReference>
<evidence type="ECO:0000256" key="12">
    <source>
        <dbReference type="ARBA" id="ARBA00023098"/>
    </source>
</evidence>
<keyword evidence="7 25" id="KW-0274">FAD</keyword>
<evidence type="ECO:0000259" key="27">
    <source>
        <dbReference type="Pfam" id="PF02770"/>
    </source>
</evidence>
<dbReference type="PANTHER" id="PTHR43884">
    <property type="entry name" value="ACYL-COA DEHYDROGENASE"/>
    <property type="match status" value="1"/>
</dbReference>
<dbReference type="Pfam" id="PF00441">
    <property type="entry name" value="Acyl-CoA_dh_1"/>
    <property type="match status" value="1"/>
</dbReference>
<evidence type="ECO:0000256" key="3">
    <source>
        <dbReference type="ARBA" id="ARBA00009347"/>
    </source>
</evidence>
<comment type="catalytic activity">
    <reaction evidence="23">
        <text>(2S)-2-methylbutanoyl-CoA + oxidized [electron-transfer flavoprotein] + H(+) = (2E)-2-methylbut-2-enoyl-CoA + reduced [electron-transfer flavoprotein]</text>
        <dbReference type="Rhea" id="RHEA:48256"/>
        <dbReference type="Rhea" id="RHEA-COMP:10685"/>
        <dbReference type="Rhea" id="RHEA-COMP:10686"/>
        <dbReference type="ChEBI" id="CHEBI:15378"/>
        <dbReference type="ChEBI" id="CHEBI:57337"/>
        <dbReference type="ChEBI" id="CHEBI:57692"/>
        <dbReference type="ChEBI" id="CHEBI:58307"/>
        <dbReference type="ChEBI" id="CHEBI:88166"/>
    </reaction>
    <physiologicalReaction direction="left-to-right" evidence="23">
        <dbReference type="Rhea" id="RHEA:48257"/>
    </physiologicalReaction>
</comment>
<dbReference type="InterPro" id="IPR046373">
    <property type="entry name" value="Acyl-CoA_Oxase/DH_mid-dom_sf"/>
</dbReference>
<dbReference type="FunFam" id="1.10.540.10:FF:000012">
    <property type="entry name" value="Acyl-CoA dehydrogenase short/branched chain"/>
    <property type="match status" value="1"/>
</dbReference>
<evidence type="ECO:0000256" key="22">
    <source>
        <dbReference type="ARBA" id="ARBA00049192"/>
    </source>
</evidence>
<evidence type="ECO:0000256" key="15">
    <source>
        <dbReference type="ARBA" id="ARBA00039850"/>
    </source>
</evidence>
<feature type="domain" description="Acyl-CoA dehydrogenase/oxidase C-terminal" evidence="26">
    <location>
        <begin position="234"/>
        <end position="381"/>
    </location>
</feature>
<keyword evidence="6 25" id="KW-0285">Flavoprotein</keyword>
<comment type="subunit">
    <text evidence="4">Homotetramer.</text>
</comment>
<dbReference type="Proteomes" id="UP000326354">
    <property type="component" value="Chromosome"/>
</dbReference>
<comment type="similarity">
    <text evidence="3 25">Belongs to the acyl-CoA dehydrogenase family.</text>
</comment>
<dbReference type="EC" id="1.3.8.5" evidence="14"/>
<dbReference type="InterPro" id="IPR006091">
    <property type="entry name" value="Acyl-CoA_Oxase/DH_mid-dom"/>
</dbReference>
<dbReference type="InterPro" id="IPR013786">
    <property type="entry name" value="AcylCoA_DH/ox_N"/>
</dbReference>
<dbReference type="GO" id="GO:0003853">
    <property type="term" value="F:short-chain 2-methyl fatty acyl-CoA dehydrogenase activity"/>
    <property type="evidence" value="ECO:0007669"/>
    <property type="project" value="UniProtKB-EC"/>
</dbReference>
<feature type="domain" description="Acyl-CoA oxidase/dehydrogenase middle" evidence="27">
    <location>
        <begin position="127"/>
        <end position="222"/>
    </location>
</feature>
<dbReference type="InterPro" id="IPR036250">
    <property type="entry name" value="AcylCo_DH-like_C"/>
</dbReference>
<dbReference type="Gene3D" id="1.20.140.10">
    <property type="entry name" value="Butyryl-CoA Dehydrogenase, subunit A, domain 3"/>
    <property type="match status" value="1"/>
</dbReference>
<name>A0A5S9IVU6_UABAM</name>
<keyword evidence="12" id="KW-0443">Lipid metabolism</keyword>
<dbReference type="PANTHER" id="PTHR43884:SF1">
    <property type="entry name" value="SHORT_BRANCHED CHAIN SPECIFIC ACYL-COA DEHYDROGENASE, MITOCHONDRIAL"/>
    <property type="match status" value="1"/>
</dbReference>
<keyword evidence="8" id="KW-0276">Fatty acid metabolism</keyword>
<evidence type="ECO:0000313" key="29">
    <source>
        <dbReference type="EMBL" id="BBM88211.1"/>
    </source>
</evidence>
<evidence type="ECO:0000256" key="5">
    <source>
        <dbReference type="ARBA" id="ARBA00022553"/>
    </source>
</evidence>
<dbReference type="SUPFAM" id="SSF47203">
    <property type="entry name" value="Acyl-CoA dehydrogenase C-terminal domain-like"/>
    <property type="match status" value="1"/>
</dbReference>
<comment type="cofactor">
    <cofactor evidence="1 25">
        <name>FAD</name>
        <dbReference type="ChEBI" id="CHEBI:57692"/>
    </cofactor>
</comment>
<comment type="catalytic activity">
    <reaction evidence="24">
        <text>2-methylpropanoyl-CoA + oxidized [electron-transfer flavoprotein] + H(+) = 2-methylpropenoyl-CoA + reduced [electron-transfer flavoprotein]</text>
        <dbReference type="Rhea" id="RHEA:44180"/>
        <dbReference type="Rhea" id="RHEA-COMP:10685"/>
        <dbReference type="Rhea" id="RHEA-COMP:10686"/>
        <dbReference type="ChEBI" id="CHEBI:15378"/>
        <dbReference type="ChEBI" id="CHEBI:57338"/>
        <dbReference type="ChEBI" id="CHEBI:57692"/>
        <dbReference type="ChEBI" id="CHEBI:58307"/>
        <dbReference type="ChEBI" id="CHEBI:62500"/>
    </reaction>
    <physiologicalReaction direction="left-to-right" evidence="24">
        <dbReference type="Rhea" id="RHEA:44181"/>
    </physiologicalReaction>
</comment>
<dbReference type="PIRSF" id="PIRSF016578">
    <property type="entry name" value="HsaA"/>
    <property type="match status" value="1"/>
</dbReference>
<comment type="catalytic activity">
    <reaction evidence="21">
        <text>butanoyl-CoA + oxidized [electron-transfer flavoprotein] + H(+) = (2E)-butenoyl-CoA + reduced [electron-transfer flavoprotein]</text>
        <dbReference type="Rhea" id="RHEA:24004"/>
        <dbReference type="Rhea" id="RHEA-COMP:10685"/>
        <dbReference type="Rhea" id="RHEA-COMP:10686"/>
        <dbReference type="ChEBI" id="CHEBI:15378"/>
        <dbReference type="ChEBI" id="CHEBI:57332"/>
        <dbReference type="ChEBI" id="CHEBI:57371"/>
        <dbReference type="ChEBI" id="CHEBI:57692"/>
        <dbReference type="ChEBI" id="CHEBI:58307"/>
    </reaction>
    <physiologicalReaction direction="left-to-right" evidence="21">
        <dbReference type="Rhea" id="RHEA:24005"/>
    </physiologicalReaction>
</comment>
<evidence type="ECO:0000256" key="14">
    <source>
        <dbReference type="ARBA" id="ARBA00039036"/>
    </source>
</evidence>
<keyword evidence="11 25" id="KW-0560">Oxidoreductase</keyword>
<evidence type="ECO:0000256" key="19">
    <source>
        <dbReference type="ARBA" id="ARBA00048307"/>
    </source>
</evidence>
<organism evidence="29 30">
    <name type="scientific">Uabimicrobium amorphum</name>
    <dbReference type="NCBI Taxonomy" id="2596890"/>
    <lineage>
        <taxon>Bacteria</taxon>
        <taxon>Pseudomonadati</taxon>
        <taxon>Planctomycetota</taxon>
        <taxon>Candidatus Uabimicrobiia</taxon>
        <taxon>Candidatus Uabimicrobiales</taxon>
        <taxon>Candidatus Uabimicrobiaceae</taxon>
        <taxon>Candidatus Uabimicrobium</taxon>
    </lineage>
</organism>
<comment type="catalytic activity">
    <reaction evidence="18">
        <text>2-methylbutanoyl-CoA + oxidized [electron-transfer flavoprotein] + H(+) = (2E)-2-methylbut-2-enoyl-CoA + reduced [electron-transfer flavoprotein]</text>
        <dbReference type="Rhea" id="RHEA:43780"/>
        <dbReference type="Rhea" id="RHEA-COMP:10685"/>
        <dbReference type="Rhea" id="RHEA-COMP:10686"/>
        <dbReference type="ChEBI" id="CHEBI:15378"/>
        <dbReference type="ChEBI" id="CHEBI:57336"/>
        <dbReference type="ChEBI" id="CHEBI:57337"/>
        <dbReference type="ChEBI" id="CHEBI:57692"/>
        <dbReference type="ChEBI" id="CHEBI:58307"/>
        <dbReference type="EC" id="1.3.8.5"/>
    </reaction>
    <physiologicalReaction direction="left-to-right" evidence="18">
        <dbReference type="Rhea" id="RHEA:43781"/>
    </physiologicalReaction>
</comment>
<evidence type="ECO:0000256" key="9">
    <source>
        <dbReference type="ARBA" id="ARBA00022946"/>
    </source>
</evidence>
<evidence type="ECO:0000256" key="20">
    <source>
        <dbReference type="ARBA" id="ARBA00048592"/>
    </source>
</evidence>
<evidence type="ECO:0000256" key="6">
    <source>
        <dbReference type="ARBA" id="ARBA00022630"/>
    </source>
</evidence>
<evidence type="ECO:0000256" key="7">
    <source>
        <dbReference type="ARBA" id="ARBA00022827"/>
    </source>
</evidence>
<reference evidence="29 30" key="1">
    <citation type="submission" date="2019-08" db="EMBL/GenBank/DDBJ databases">
        <title>Complete genome sequence of Candidatus Uab amorphum.</title>
        <authorList>
            <person name="Shiratori T."/>
            <person name="Suzuki S."/>
            <person name="Kakizawa Y."/>
            <person name="Ishida K."/>
        </authorList>
    </citation>
    <scope>NUCLEOTIDE SEQUENCE [LARGE SCALE GENOMIC DNA]</scope>
    <source>
        <strain evidence="29 30">SRT547</strain>
    </source>
</reference>
<dbReference type="PROSITE" id="PS00073">
    <property type="entry name" value="ACYL_COA_DH_2"/>
    <property type="match status" value="1"/>
</dbReference>
<dbReference type="InterPro" id="IPR009100">
    <property type="entry name" value="AcylCoA_DH/oxidase_NM_dom_sf"/>
</dbReference>
<dbReference type="KEGG" id="uam:UABAM_06632"/>
<sequence length="382" mass="42114">MSQLPTSLNVYSEDEMMFRDTVRKFAQNKLKPVVSEMEKNEKIAPEIIKELFDLGLMSVEIPEDYDGTGANFTSSIIVVEEISSVDPSVGVMVDVQNTLVNNAFIRWGTDEQKQKYLPQLATGKIGAYSLSEAGSGSDAFALRVTAEDKGDHYVLNGEKMWVTNGGEAGIFIVFASVDREKGYKGITGFIVERDFPGFSIGKKEDKLGIRASSTCSLILDNCKVPKENVLGEVGKGYKIAIETLNEGRIGIGAQMVGLSRGALEYAINYTKERKQFGKTIGEFQGMQFLLADLATQLEAARLMVYNASRLKDAGLPFVKEAAMAKYLSSTTAERISSKAIEILGGYGYTKEYPIEKFYRDSKIGQIYEGTTHMQLMTIAKML</sequence>
<evidence type="ECO:0000256" key="2">
    <source>
        <dbReference type="ARBA" id="ARBA00005198"/>
    </source>
</evidence>
<accession>A0A5S9IVU6</accession>
<feature type="domain" description="Acyl-CoA dehydrogenase/oxidase N-terminal" evidence="28">
    <location>
        <begin position="12"/>
        <end position="124"/>
    </location>
</feature>
<comment type="catalytic activity">
    <reaction evidence="19">
        <text>valproyl-CoA + oxidized [electron-transfer flavoprotein] + H(+) = (2E)-2-propylpent-2-enoyl-CoA + reduced [electron-transfer flavoprotein]</text>
        <dbReference type="Rhea" id="RHEA:65344"/>
        <dbReference type="Rhea" id="RHEA-COMP:10685"/>
        <dbReference type="Rhea" id="RHEA-COMP:10686"/>
        <dbReference type="ChEBI" id="CHEBI:15378"/>
        <dbReference type="ChEBI" id="CHEBI:57692"/>
        <dbReference type="ChEBI" id="CHEBI:58307"/>
        <dbReference type="ChEBI" id="CHEBI:156457"/>
        <dbReference type="ChEBI" id="CHEBI:156458"/>
    </reaction>
    <physiologicalReaction direction="left-to-right" evidence="19">
        <dbReference type="Rhea" id="RHEA:65345"/>
    </physiologicalReaction>
</comment>
<dbReference type="CDD" id="cd01158">
    <property type="entry name" value="SCAD_SBCAD"/>
    <property type="match status" value="1"/>
</dbReference>
<evidence type="ECO:0000256" key="21">
    <source>
        <dbReference type="ARBA" id="ARBA00049096"/>
    </source>
</evidence>
<evidence type="ECO:0000256" key="23">
    <source>
        <dbReference type="ARBA" id="ARBA00049552"/>
    </source>
</evidence>
<evidence type="ECO:0000256" key="17">
    <source>
        <dbReference type="ARBA" id="ARBA00042821"/>
    </source>
</evidence>
<keyword evidence="30" id="KW-1185">Reference proteome</keyword>
<dbReference type="GO" id="GO:0006631">
    <property type="term" value="P:fatty acid metabolic process"/>
    <property type="evidence" value="ECO:0007669"/>
    <property type="project" value="UniProtKB-KW"/>
</dbReference>
<dbReference type="GO" id="GO:0046395">
    <property type="term" value="P:carboxylic acid catabolic process"/>
    <property type="evidence" value="ECO:0007669"/>
    <property type="project" value="UniProtKB-ARBA"/>
</dbReference>